<protein>
    <submittedName>
        <fullName evidence="1">Uncharacterized protein</fullName>
    </submittedName>
</protein>
<dbReference type="Proteomes" id="UP000261739">
    <property type="component" value="Unassembled WGS sequence"/>
</dbReference>
<dbReference type="AlphaFoldDB" id="A0A3D4SY71"/>
<comment type="caution">
    <text evidence="1">The sequence shown here is derived from an EMBL/GenBank/DDBJ whole genome shotgun (WGS) entry which is preliminary data.</text>
</comment>
<sequence length="84" mass="8907">MPRTIGEILAHAEALADRFESGDTGGPRLSPAEYALYEAARDRAEAESRLAEAVASARDQGLSWEKVGALVGTSGEAARQRYSA</sequence>
<proteinExistence type="predicted"/>
<organism evidence="1 2">
    <name type="scientific">Corynebacterium nuruki</name>
    <dbReference type="NCBI Taxonomy" id="1032851"/>
    <lineage>
        <taxon>Bacteria</taxon>
        <taxon>Bacillati</taxon>
        <taxon>Actinomycetota</taxon>
        <taxon>Actinomycetes</taxon>
        <taxon>Mycobacteriales</taxon>
        <taxon>Corynebacteriaceae</taxon>
        <taxon>Corynebacterium</taxon>
    </lineage>
</organism>
<accession>A0A3D4SY71</accession>
<dbReference type="RefSeq" id="WP_029449734.1">
    <property type="nucleotide sequence ID" value="NZ_DAITTW010000086.1"/>
</dbReference>
<evidence type="ECO:0000313" key="1">
    <source>
        <dbReference type="EMBL" id="HCT13460.1"/>
    </source>
</evidence>
<dbReference type="EMBL" id="DQID01000033">
    <property type="protein sequence ID" value="HCT13460.1"/>
    <property type="molecule type" value="Genomic_DNA"/>
</dbReference>
<gene>
    <name evidence="1" type="ORF">DIW82_01335</name>
</gene>
<name>A0A3D4SY71_9CORY</name>
<evidence type="ECO:0000313" key="2">
    <source>
        <dbReference type="Proteomes" id="UP000261739"/>
    </source>
</evidence>
<dbReference type="STRING" id="863239.GCA_000213935_01123"/>
<reference evidence="1 2" key="1">
    <citation type="journal article" date="2018" name="Nat. Biotechnol.">
        <title>A standardized bacterial taxonomy based on genome phylogeny substantially revises the tree of life.</title>
        <authorList>
            <person name="Parks D.H."/>
            <person name="Chuvochina M."/>
            <person name="Waite D.W."/>
            <person name="Rinke C."/>
            <person name="Skarshewski A."/>
            <person name="Chaumeil P.A."/>
            <person name="Hugenholtz P."/>
        </authorList>
    </citation>
    <scope>NUCLEOTIDE SEQUENCE [LARGE SCALE GENOMIC DNA]</scope>
    <source>
        <strain evidence="1">UBA11247</strain>
    </source>
</reference>